<comment type="subcellular location">
    <subcellularLocation>
        <location evidence="1">Membrane</location>
        <topology evidence="1">Multi-pass membrane protein</topology>
    </subcellularLocation>
</comment>
<evidence type="ECO:0000256" key="10">
    <source>
        <dbReference type="SAM" id="Phobius"/>
    </source>
</evidence>
<dbReference type="PRINTS" id="PR00237">
    <property type="entry name" value="GPCRRHODOPSN"/>
</dbReference>
<dbReference type="InterPro" id="IPR000276">
    <property type="entry name" value="GPCR_Rhodpsn"/>
</dbReference>
<dbReference type="PANTHER" id="PTHR24235:SF12">
    <property type="entry name" value="G-PROTEIN COUPLED RECEPTORS FAMILY 1 PROFILE DOMAIN-CONTAINING PROTEIN"/>
    <property type="match status" value="1"/>
</dbReference>
<feature type="transmembrane region" description="Helical" evidence="10">
    <location>
        <begin position="254"/>
        <end position="271"/>
    </location>
</feature>
<evidence type="ECO:0000313" key="12">
    <source>
        <dbReference type="EMBL" id="MPC54120.1"/>
    </source>
</evidence>
<keyword evidence="4 10" id="KW-1133">Transmembrane helix</keyword>
<evidence type="ECO:0000256" key="6">
    <source>
        <dbReference type="ARBA" id="ARBA00023136"/>
    </source>
</evidence>
<keyword evidence="7 9" id="KW-0675">Receptor</keyword>
<evidence type="ECO:0000256" key="9">
    <source>
        <dbReference type="RuleBase" id="RU000688"/>
    </source>
</evidence>
<comment type="caution">
    <text evidence="12">The sequence shown here is derived from an EMBL/GenBank/DDBJ whole genome shotgun (WGS) entry which is preliminary data.</text>
</comment>
<dbReference type="Proteomes" id="UP000324222">
    <property type="component" value="Unassembled WGS sequence"/>
</dbReference>
<dbReference type="PROSITE" id="PS50262">
    <property type="entry name" value="G_PROTEIN_RECEP_F1_2"/>
    <property type="match status" value="1"/>
</dbReference>
<comment type="similarity">
    <text evidence="2 9">Belongs to the G-protein coupled receptor 1 family.</text>
</comment>
<feature type="transmembrane region" description="Helical" evidence="10">
    <location>
        <begin position="291"/>
        <end position="317"/>
    </location>
</feature>
<keyword evidence="5 9" id="KW-0297">G-protein coupled receptor</keyword>
<dbReference type="InterPro" id="IPR000611">
    <property type="entry name" value="NPY_rcpt"/>
</dbReference>
<sequence>MDNLTLTNDTNVTFSHDWTRIILETSQQNYLGTGARAALITVYALLMTGGILGNLILAAVISRRPELRREPHNVYIINLTVSDVSLCVVCMPFTLLGLLHSHYTLGDIICKLVPTLQCTNILVSTATIVAIAADRYFTIVRVTANSRGRARVPWSVAAIWLVSLAFTLPLFAYYYVKRVMFRELLLYEKCVETWPSPVVKYSWTIALIVMQYVIPILVLSIVHVRIHNYLSSHAMNQRDPRRAQRDIERNRRTTMLLTSVAATFAVCWLPWHVVNLLADFNYAGFVEAPEYFYVVFGSCHAIAMSSACTNPVLYGWLNTTLRNELSALLTFRRMEDEVPTANAGVDAWWKKSNKKAQD</sequence>
<evidence type="ECO:0000256" key="7">
    <source>
        <dbReference type="ARBA" id="ARBA00023170"/>
    </source>
</evidence>
<protein>
    <submittedName>
        <fullName evidence="12">Neuropeptide F receptor</fullName>
    </submittedName>
</protein>
<feature type="transmembrane region" description="Helical" evidence="10">
    <location>
        <begin position="112"/>
        <end position="133"/>
    </location>
</feature>
<evidence type="ECO:0000256" key="8">
    <source>
        <dbReference type="ARBA" id="ARBA00023224"/>
    </source>
</evidence>
<feature type="transmembrane region" description="Helical" evidence="10">
    <location>
        <begin position="74"/>
        <end position="100"/>
    </location>
</feature>
<keyword evidence="6 10" id="KW-0472">Membrane</keyword>
<dbReference type="Gene3D" id="1.20.1070.10">
    <property type="entry name" value="Rhodopsin 7-helix transmembrane proteins"/>
    <property type="match status" value="1"/>
</dbReference>
<keyword evidence="3 9" id="KW-0812">Transmembrane</keyword>
<proteinExistence type="inferred from homology"/>
<feature type="transmembrane region" description="Helical" evidence="10">
    <location>
        <begin position="40"/>
        <end position="62"/>
    </location>
</feature>
<keyword evidence="13" id="KW-1185">Reference proteome</keyword>
<dbReference type="EMBL" id="VSRR010012121">
    <property type="protein sequence ID" value="MPC54120.1"/>
    <property type="molecule type" value="Genomic_DNA"/>
</dbReference>
<dbReference type="Pfam" id="PF00001">
    <property type="entry name" value="7tm_1"/>
    <property type="match status" value="1"/>
</dbReference>
<dbReference type="PANTHER" id="PTHR24235">
    <property type="entry name" value="NEUROPEPTIDE Y RECEPTOR"/>
    <property type="match status" value="1"/>
</dbReference>
<name>A0A5B7G224_PORTR</name>
<dbReference type="InterPro" id="IPR017452">
    <property type="entry name" value="GPCR_Rhodpsn_7TM"/>
</dbReference>
<evidence type="ECO:0000256" key="1">
    <source>
        <dbReference type="ARBA" id="ARBA00004141"/>
    </source>
</evidence>
<evidence type="ECO:0000256" key="3">
    <source>
        <dbReference type="ARBA" id="ARBA00022692"/>
    </source>
</evidence>
<evidence type="ECO:0000259" key="11">
    <source>
        <dbReference type="PROSITE" id="PS50262"/>
    </source>
</evidence>
<dbReference type="CDD" id="cd15203">
    <property type="entry name" value="7tmA_NPYR-like"/>
    <property type="match status" value="1"/>
</dbReference>
<organism evidence="12 13">
    <name type="scientific">Portunus trituberculatus</name>
    <name type="common">Swimming crab</name>
    <name type="synonym">Neptunus trituberculatus</name>
    <dbReference type="NCBI Taxonomy" id="210409"/>
    <lineage>
        <taxon>Eukaryota</taxon>
        <taxon>Metazoa</taxon>
        <taxon>Ecdysozoa</taxon>
        <taxon>Arthropoda</taxon>
        <taxon>Crustacea</taxon>
        <taxon>Multicrustacea</taxon>
        <taxon>Malacostraca</taxon>
        <taxon>Eumalacostraca</taxon>
        <taxon>Eucarida</taxon>
        <taxon>Decapoda</taxon>
        <taxon>Pleocyemata</taxon>
        <taxon>Brachyura</taxon>
        <taxon>Eubrachyura</taxon>
        <taxon>Portunoidea</taxon>
        <taxon>Portunidae</taxon>
        <taxon>Portuninae</taxon>
        <taxon>Portunus</taxon>
    </lineage>
</organism>
<dbReference type="OrthoDB" id="9046662at2759"/>
<dbReference type="PROSITE" id="PS00237">
    <property type="entry name" value="G_PROTEIN_RECEP_F1_1"/>
    <property type="match status" value="1"/>
</dbReference>
<dbReference type="PRINTS" id="PR01012">
    <property type="entry name" value="NRPEPTIDEYR"/>
</dbReference>
<feature type="domain" description="G-protein coupled receptors family 1 profile" evidence="11">
    <location>
        <begin position="53"/>
        <end position="314"/>
    </location>
</feature>
<evidence type="ECO:0000256" key="5">
    <source>
        <dbReference type="ARBA" id="ARBA00023040"/>
    </source>
</evidence>
<feature type="transmembrane region" description="Helical" evidence="10">
    <location>
        <begin position="154"/>
        <end position="176"/>
    </location>
</feature>
<dbReference type="AlphaFoldDB" id="A0A5B7G224"/>
<dbReference type="GO" id="GO:0004983">
    <property type="term" value="F:neuropeptide Y receptor activity"/>
    <property type="evidence" value="ECO:0007669"/>
    <property type="project" value="InterPro"/>
</dbReference>
<evidence type="ECO:0000256" key="4">
    <source>
        <dbReference type="ARBA" id="ARBA00022989"/>
    </source>
</evidence>
<reference evidence="12 13" key="1">
    <citation type="submission" date="2019-05" db="EMBL/GenBank/DDBJ databases">
        <title>Another draft genome of Portunus trituberculatus and its Hox gene families provides insights of decapod evolution.</title>
        <authorList>
            <person name="Jeong J.-H."/>
            <person name="Song I."/>
            <person name="Kim S."/>
            <person name="Choi T."/>
            <person name="Kim D."/>
            <person name="Ryu S."/>
            <person name="Kim W."/>
        </authorList>
    </citation>
    <scope>NUCLEOTIDE SEQUENCE [LARGE SCALE GENOMIC DNA]</scope>
    <source>
        <tissue evidence="12">Muscle</tissue>
    </source>
</reference>
<evidence type="ECO:0000313" key="13">
    <source>
        <dbReference type="Proteomes" id="UP000324222"/>
    </source>
</evidence>
<dbReference type="GO" id="GO:0016020">
    <property type="term" value="C:membrane"/>
    <property type="evidence" value="ECO:0007669"/>
    <property type="project" value="UniProtKB-SubCell"/>
</dbReference>
<keyword evidence="8 9" id="KW-0807">Transducer</keyword>
<evidence type="ECO:0000256" key="2">
    <source>
        <dbReference type="ARBA" id="ARBA00010663"/>
    </source>
</evidence>
<feature type="transmembrane region" description="Helical" evidence="10">
    <location>
        <begin position="201"/>
        <end position="222"/>
    </location>
</feature>
<dbReference type="SUPFAM" id="SSF81321">
    <property type="entry name" value="Family A G protein-coupled receptor-like"/>
    <property type="match status" value="1"/>
</dbReference>
<accession>A0A5B7G224</accession>
<gene>
    <name evidence="12" type="primary">NPFR_3</name>
    <name evidence="12" type="ORF">E2C01_048027</name>
</gene>